<keyword evidence="1" id="KW-0813">Transport</keyword>
<dbReference type="SUPFAM" id="SSF46458">
    <property type="entry name" value="Globin-like"/>
    <property type="match status" value="1"/>
</dbReference>
<sequence length="129" mass="15036">MKKDIETREDIIKLVDVFYDKVKKNEILGYIFDDIAKIDWSKHLPVMYSFWASILLGEKSFSGNPMKKHIDLAQIAPMTEVEFTEWIKVFFSTIDELFEGEVADEARARASNIARLMLVNIERRSLFSV</sequence>
<evidence type="ECO:0000256" key="2">
    <source>
        <dbReference type="ARBA" id="ARBA00022617"/>
    </source>
</evidence>
<dbReference type="Proteomes" id="UP000464318">
    <property type="component" value="Chromosome"/>
</dbReference>
<dbReference type="InterPro" id="IPR012292">
    <property type="entry name" value="Globin/Proto"/>
</dbReference>
<dbReference type="GO" id="GO:0046872">
    <property type="term" value="F:metal ion binding"/>
    <property type="evidence" value="ECO:0007669"/>
    <property type="project" value="UniProtKB-KW"/>
</dbReference>
<dbReference type="AlphaFoldDB" id="A0A6P1QQU3"/>
<dbReference type="Pfam" id="PF01152">
    <property type="entry name" value="Bac_globin"/>
    <property type="match status" value="1"/>
</dbReference>
<keyword evidence="2" id="KW-0349">Heme</keyword>
<accession>A0A6P1QQU3</accession>
<dbReference type="InterPro" id="IPR009050">
    <property type="entry name" value="Globin-like_sf"/>
</dbReference>
<dbReference type="RefSeq" id="WP_120488850.1">
    <property type="nucleotide sequence ID" value="NZ_CP029149.1"/>
</dbReference>
<dbReference type="CDD" id="cd08916">
    <property type="entry name" value="TrHb3_P"/>
    <property type="match status" value="1"/>
</dbReference>
<dbReference type="GO" id="GO:0019825">
    <property type="term" value="F:oxygen binding"/>
    <property type="evidence" value="ECO:0007669"/>
    <property type="project" value="InterPro"/>
</dbReference>
<dbReference type="KEGG" id="bcad:DBX24_00370"/>
<keyword evidence="3" id="KW-0479">Metal-binding</keyword>
<evidence type="ECO:0000313" key="6">
    <source>
        <dbReference type="Proteomes" id="UP000464318"/>
    </source>
</evidence>
<evidence type="ECO:0000256" key="4">
    <source>
        <dbReference type="ARBA" id="ARBA00023004"/>
    </source>
</evidence>
<proteinExistence type="predicted"/>
<evidence type="ECO:0000313" key="5">
    <source>
        <dbReference type="EMBL" id="QHN64452.1"/>
    </source>
</evidence>
<dbReference type="GO" id="GO:0020037">
    <property type="term" value="F:heme binding"/>
    <property type="evidence" value="ECO:0007669"/>
    <property type="project" value="InterPro"/>
</dbReference>
<organism evidence="5 6">
    <name type="scientific">Bergeyella cardium</name>
    <dbReference type="NCBI Taxonomy" id="1585976"/>
    <lineage>
        <taxon>Bacteria</taxon>
        <taxon>Pseudomonadati</taxon>
        <taxon>Bacteroidota</taxon>
        <taxon>Flavobacteriia</taxon>
        <taxon>Flavobacteriales</taxon>
        <taxon>Weeksellaceae</taxon>
        <taxon>Bergeyella</taxon>
    </lineage>
</organism>
<gene>
    <name evidence="5" type="ORF">DBX24_00370</name>
</gene>
<evidence type="ECO:0000256" key="1">
    <source>
        <dbReference type="ARBA" id="ARBA00022448"/>
    </source>
</evidence>
<name>A0A6P1QQU3_9FLAO</name>
<protein>
    <submittedName>
        <fullName evidence="5">Sec-independent protein translocase TatC</fullName>
    </submittedName>
</protein>
<reference evidence="5 6" key="1">
    <citation type="submission" date="2018-04" db="EMBL/GenBank/DDBJ databases">
        <title>Characteristic and Complete Genome Sequencing of A Novel Member of Infective Endocarditis Causative Bacteria: Bergeyella cardium QL-PH.</title>
        <authorList>
            <person name="Pan H."/>
            <person name="Sun E."/>
            <person name="Zhang Y."/>
        </authorList>
    </citation>
    <scope>NUCLEOTIDE SEQUENCE [LARGE SCALE GENOMIC DNA]</scope>
    <source>
        <strain evidence="5 6">HPQL</strain>
    </source>
</reference>
<dbReference type="InterPro" id="IPR001486">
    <property type="entry name" value="Hemoglobin_trunc"/>
</dbReference>
<dbReference type="Gene3D" id="1.10.490.10">
    <property type="entry name" value="Globins"/>
    <property type="match status" value="1"/>
</dbReference>
<dbReference type="OrthoDB" id="25954at2"/>
<evidence type="ECO:0000256" key="3">
    <source>
        <dbReference type="ARBA" id="ARBA00022723"/>
    </source>
</evidence>
<dbReference type="EMBL" id="CP029149">
    <property type="protein sequence ID" value="QHN64452.1"/>
    <property type="molecule type" value="Genomic_DNA"/>
</dbReference>
<keyword evidence="4" id="KW-0408">Iron</keyword>
<keyword evidence="6" id="KW-1185">Reference proteome</keyword>